<feature type="transmembrane region" description="Helical" evidence="7">
    <location>
        <begin position="465"/>
        <end position="487"/>
    </location>
</feature>
<feature type="transmembrane region" description="Helical" evidence="7">
    <location>
        <begin position="429"/>
        <end position="453"/>
    </location>
</feature>
<evidence type="ECO:0008006" key="10">
    <source>
        <dbReference type="Google" id="ProtNLM"/>
    </source>
</evidence>
<comment type="caution">
    <text evidence="8">The sequence shown here is derived from an EMBL/GenBank/DDBJ whole genome shotgun (WGS) entry which is preliminary data.</text>
</comment>
<dbReference type="Proteomes" id="UP000537989">
    <property type="component" value="Unassembled WGS sequence"/>
</dbReference>
<feature type="transmembrane region" description="Helical" evidence="7">
    <location>
        <begin position="50"/>
        <end position="70"/>
    </location>
</feature>
<dbReference type="InterPro" id="IPR011701">
    <property type="entry name" value="MFS"/>
</dbReference>
<protein>
    <recommendedName>
        <fullName evidence="10">Major facilitator superfamily (MFS) profile domain-containing protein</fullName>
    </recommendedName>
</protein>
<keyword evidence="5 7" id="KW-0472">Membrane</keyword>
<feature type="transmembrane region" description="Helical" evidence="7">
    <location>
        <begin position="370"/>
        <end position="391"/>
    </location>
</feature>
<gene>
    <name evidence="8" type="ORF">FAUST_7582</name>
</gene>
<evidence type="ECO:0000256" key="6">
    <source>
        <dbReference type="ARBA" id="ARBA00023180"/>
    </source>
</evidence>
<keyword evidence="2" id="KW-0813">Transport</keyword>
<keyword evidence="4 7" id="KW-1133">Transmembrane helix</keyword>
<evidence type="ECO:0000313" key="8">
    <source>
        <dbReference type="EMBL" id="KAF5234494.1"/>
    </source>
</evidence>
<evidence type="ECO:0000256" key="1">
    <source>
        <dbReference type="ARBA" id="ARBA00004141"/>
    </source>
</evidence>
<comment type="subcellular location">
    <subcellularLocation>
        <location evidence="1">Membrane</location>
        <topology evidence="1">Multi-pass membrane protein</topology>
    </subcellularLocation>
</comment>
<dbReference type="AlphaFoldDB" id="A0AAN5Z6A5"/>
<dbReference type="PANTHER" id="PTHR43791">
    <property type="entry name" value="PERMEASE-RELATED"/>
    <property type="match status" value="1"/>
</dbReference>
<evidence type="ECO:0000256" key="3">
    <source>
        <dbReference type="ARBA" id="ARBA00022692"/>
    </source>
</evidence>
<feature type="transmembrane region" description="Helical" evidence="7">
    <location>
        <begin position="403"/>
        <end position="423"/>
    </location>
</feature>
<evidence type="ECO:0000256" key="2">
    <source>
        <dbReference type="ARBA" id="ARBA00022448"/>
    </source>
</evidence>
<dbReference type="InterPro" id="IPR036259">
    <property type="entry name" value="MFS_trans_sf"/>
</dbReference>
<evidence type="ECO:0000256" key="7">
    <source>
        <dbReference type="SAM" id="Phobius"/>
    </source>
</evidence>
<dbReference type="Pfam" id="PF07690">
    <property type="entry name" value="MFS_1"/>
    <property type="match status" value="1"/>
</dbReference>
<keyword evidence="3 7" id="KW-0812">Transmembrane</keyword>
<name>A0AAN5Z6A5_FUSAU</name>
<evidence type="ECO:0000256" key="4">
    <source>
        <dbReference type="ARBA" id="ARBA00022989"/>
    </source>
</evidence>
<dbReference type="SUPFAM" id="SSF103473">
    <property type="entry name" value="MFS general substrate transporter"/>
    <property type="match status" value="1"/>
</dbReference>
<proteinExistence type="predicted"/>
<feature type="transmembrane region" description="Helical" evidence="7">
    <location>
        <begin position="201"/>
        <end position="225"/>
    </location>
</feature>
<feature type="transmembrane region" description="Helical" evidence="7">
    <location>
        <begin position="237"/>
        <end position="259"/>
    </location>
</feature>
<evidence type="ECO:0000256" key="5">
    <source>
        <dbReference type="ARBA" id="ARBA00023136"/>
    </source>
</evidence>
<evidence type="ECO:0000313" key="9">
    <source>
        <dbReference type="Proteomes" id="UP000537989"/>
    </source>
</evidence>
<organism evidence="8 9">
    <name type="scientific">Fusarium austroamericanum</name>
    <dbReference type="NCBI Taxonomy" id="282268"/>
    <lineage>
        <taxon>Eukaryota</taxon>
        <taxon>Fungi</taxon>
        <taxon>Dikarya</taxon>
        <taxon>Ascomycota</taxon>
        <taxon>Pezizomycotina</taxon>
        <taxon>Sordariomycetes</taxon>
        <taxon>Hypocreomycetidae</taxon>
        <taxon>Hypocreales</taxon>
        <taxon>Nectriaceae</taxon>
        <taxon>Fusarium</taxon>
    </lineage>
</organism>
<dbReference type="Gene3D" id="1.20.1250.20">
    <property type="entry name" value="MFS general substrate transporter like domains"/>
    <property type="match status" value="2"/>
</dbReference>
<reference evidence="8 9" key="1">
    <citation type="submission" date="2020-02" db="EMBL/GenBank/DDBJ databases">
        <title>Identification and distribution of gene clusters putatively required for synthesis of sphingolipid metabolism inhibitors in phylogenetically diverse species of the filamentous fungus Fusarium.</title>
        <authorList>
            <person name="Kim H.-S."/>
            <person name="Busman M."/>
            <person name="Brown D.W."/>
            <person name="Divon H."/>
            <person name="Uhlig S."/>
            <person name="Proctor R.H."/>
        </authorList>
    </citation>
    <scope>NUCLEOTIDE SEQUENCE [LARGE SCALE GENOMIC DNA]</scope>
    <source>
        <strain evidence="8 9">NRRL 2903</strain>
    </source>
</reference>
<feature type="transmembrane region" description="Helical" evidence="7">
    <location>
        <begin position="308"/>
        <end position="335"/>
    </location>
</feature>
<feature type="transmembrane region" description="Helical" evidence="7">
    <location>
        <begin position="95"/>
        <end position="113"/>
    </location>
</feature>
<feature type="transmembrane region" description="Helical" evidence="7">
    <location>
        <begin position="125"/>
        <end position="142"/>
    </location>
</feature>
<dbReference type="PANTHER" id="PTHR43791:SF49">
    <property type="entry name" value="TRANSPORTER, PUTATIVE (AFU_ORTHOLOGUE AFUA_4G04250)-RELATED"/>
    <property type="match status" value="1"/>
</dbReference>
<feature type="transmembrane region" description="Helical" evidence="7">
    <location>
        <begin position="347"/>
        <end position="364"/>
    </location>
</feature>
<dbReference type="GO" id="GO:0016020">
    <property type="term" value="C:membrane"/>
    <property type="evidence" value="ECO:0007669"/>
    <property type="project" value="UniProtKB-SubCell"/>
</dbReference>
<keyword evidence="9" id="KW-1185">Reference proteome</keyword>
<dbReference type="GO" id="GO:0022857">
    <property type="term" value="F:transmembrane transporter activity"/>
    <property type="evidence" value="ECO:0007669"/>
    <property type="project" value="InterPro"/>
</dbReference>
<accession>A0AAN5Z6A5</accession>
<sequence>MKTEQTTVNMTIKEESSSQCIERADAEKSTDGTSNDDAARKLESNLVWKLDIRILPICALIYLLCFLDRANIGNARTLNADVGNDLVSTLGMSQFQYTMALMSFLIAYTLFEVPSNFLLKNTSPSTWLAFLMLCFGALTMSIGASRNFATITALRFMLGMFEAGRFFTLKLQESSSNQFYLGVFPGLVYYITFWYKGNERSIRVAVFFASATLAGAFGGVLAYGIGRMNQVCGLEGWRWLFILEGMLSVVTSVGVYFFLPDYPETASWLSAEEKSLASLRLQVSNSNEQGTAITWKTAKETLCEGRLWIHYLIFFLASPPFSSFSLFAPSITAGLGYSGLRGQLMTVPPYAVAYVSMMVSSYLADKFNARGIVASLAALIGGSGYLASALLPPTSYTERFGCLILAACGTFSSVPPLLGWLAGNTTSSAMAGLAIALNISVAAPGQITGIWIYKRTEAEKGYPTGHYTNAACLILLSILSFCLMLYYQRQNAKMVRNGAERWFFYL</sequence>
<dbReference type="EMBL" id="JAAMOD010000229">
    <property type="protein sequence ID" value="KAF5234494.1"/>
    <property type="molecule type" value="Genomic_DNA"/>
</dbReference>
<feature type="transmembrane region" description="Helical" evidence="7">
    <location>
        <begin position="179"/>
        <end position="195"/>
    </location>
</feature>
<dbReference type="FunFam" id="1.20.1250.20:FF:000057">
    <property type="entry name" value="MFS general substrate transporter"/>
    <property type="match status" value="1"/>
</dbReference>
<keyword evidence="6" id="KW-0325">Glycoprotein</keyword>